<dbReference type="KEGG" id="ypi:YpsIP31758_B0058"/>
<sequence>MINENALNEKKISLNDVFKLALKLKIPRQVTYKETETERHIIICGMFRVIQNKATSIISAEKYKLLSLETGCWVAHSDHFQKEIPIFYRGSVHVIVYILKDVLSLLIKEIIELGYVITGKMNVGIYTWWPYNQKRKIQHKQAYFDNSTIIKTTDKTSFTYASDGLKIDDGYLTLKDKENIKIIASLCNEHPEIGSIDVALWSRFIFVKDYYVGLKTLNLSVRKLLNKKILSQFLKVKSNYLCQHGHSAFNQNLSDYVVFTSKFDIRNSIDGASPFLRLINPKSKKVCIVDGSNGQLMKLAKLDKYISRNDVKFLRKSNIEFFLVTSN</sequence>
<name>A0A0U1QTM9_YERP3</name>
<dbReference type="EMBL" id="CP000719">
    <property type="protein sequence ID" value="ABS45738.1"/>
    <property type="molecule type" value="Genomic_DNA"/>
</dbReference>
<dbReference type="AlphaFoldDB" id="A0A0U1QTM9"/>
<geneLocation type="plasmid" evidence="2">
    <name>plasmid_153kb</name>
</geneLocation>
<organism evidence="1 2">
    <name type="scientific">Yersinia pseudotuberculosis serotype O:1b (strain IP 31758)</name>
    <dbReference type="NCBI Taxonomy" id="349747"/>
    <lineage>
        <taxon>Bacteria</taxon>
        <taxon>Pseudomonadati</taxon>
        <taxon>Pseudomonadota</taxon>
        <taxon>Gammaproteobacteria</taxon>
        <taxon>Enterobacterales</taxon>
        <taxon>Yersiniaceae</taxon>
        <taxon>Yersinia</taxon>
    </lineage>
</organism>
<reference evidence="1 2" key="1">
    <citation type="journal article" date="2007" name="PLoS Genet.">
        <title>The complete genome sequence of Yersinia pseudotuberculosis IP31758, the causative agent of Far East scarlet-like fever.</title>
        <authorList>
            <person name="Eppinger M."/>
            <person name="Rosovitz M.J."/>
            <person name="Fricke W.F."/>
            <person name="Rasko D.A."/>
            <person name="Kokorina G."/>
            <person name="Fayolle C."/>
            <person name="Lindler L.E."/>
            <person name="Carniel E."/>
            <person name="Ravel J."/>
        </authorList>
    </citation>
    <scope>NUCLEOTIDE SEQUENCE [LARGE SCALE GENOMIC DNA]</scope>
    <source>
        <strain evidence="1 2">IP 31758</strain>
        <plasmid evidence="2">Plasmid plasmid_153kb</plasmid>
    </source>
</reference>
<dbReference type="HOGENOM" id="CLU_849791_0_0_6"/>
<dbReference type="RefSeq" id="WP_011988582.1">
    <property type="nucleotide sequence ID" value="NC_009705.1"/>
</dbReference>
<proteinExistence type="predicted"/>
<protein>
    <submittedName>
        <fullName evidence="1">Uncharacterized protein</fullName>
    </submittedName>
</protein>
<evidence type="ECO:0000313" key="2">
    <source>
        <dbReference type="Proteomes" id="UP000002412"/>
    </source>
</evidence>
<evidence type="ECO:0000313" key="1">
    <source>
        <dbReference type="EMBL" id="ABS45738.1"/>
    </source>
</evidence>
<accession>A0A0U1QTM9</accession>
<dbReference type="Proteomes" id="UP000002412">
    <property type="component" value="Plasmid p_153kb"/>
</dbReference>
<keyword evidence="1" id="KW-0614">Plasmid</keyword>
<gene>
    <name evidence="1" type="ordered locus">YpsIP31758_B0058</name>
</gene>